<dbReference type="PANTHER" id="PTHR30290">
    <property type="entry name" value="PERIPLASMIC BINDING COMPONENT OF ABC TRANSPORTER"/>
    <property type="match status" value="1"/>
</dbReference>
<proteinExistence type="inferred from homology"/>
<dbReference type="RefSeq" id="WP_054208192.1">
    <property type="nucleotide sequence ID" value="NZ_LGSZ01000025.1"/>
</dbReference>
<accession>A0A0N1N4P6</accession>
<feature type="chain" id="PRO_5005878538" evidence="4">
    <location>
        <begin position="25"/>
        <end position="526"/>
    </location>
</feature>
<dbReference type="SUPFAM" id="SSF53850">
    <property type="entry name" value="Periplasmic binding protein-like II"/>
    <property type="match status" value="1"/>
</dbReference>
<evidence type="ECO:0000259" key="5">
    <source>
        <dbReference type="Pfam" id="PF00496"/>
    </source>
</evidence>
<comment type="similarity">
    <text evidence="2">Belongs to the bacterial solute-binding protein 5 family.</text>
</comment>
<dbReference type="GO" id="GO:0043190">
    <property type="term" value="C:ATP-binding cassette (ABC) transporter complex"/>
    <property type="evidence" value="ECO:0007669"/>
    <property type="project" value="InterPro"/>
</dbReference>
<dbReference type="OrthoDB" id="9803988at2"/>
<dbReference type="GO" id="GO:0030288">
    <property type="term" value="C:outer membrane-bounded periplasmic space"/>
    <property type="evidence" value="ECO:0007669"/>
    <property type="project" value="UniProtKB-ARBA"/>
</dbReference>
<dbReference type="Pfam" id="PF00496">
    <property type="entry name" value="SBP_bac_5"/>
    <property type="match status" value="1"/>
</dbReference>
<feature type="domain" description="Solute-binding protein family 5" evidence="5">
    <location>
        <begin position="71"/>
        <end position="443"/>
    </location>
</feature>
<evidence type="ECO:0000256" key="4">
    <source>
        <dbReference type="SAM" id="SignalP"/>
    </source>
</evidence>
<feature type="signal peptide" evidence="4">
    <location>
        <begin position="1"/>
        <end position="24"/>
    </location>
</feature>
<evidence type="ECO:0000256" key="2">
    <source>
        <dbReference type="ARBA" id="ARBA00005695"/>
    </source>
</evidence>
<dbReference type="Gene3D" id="3.40.190.10">
    <property type="entry name" value="Periplasmic binding protein-like II"/>
    <property type="match status" value="1"/>
</dbReference>
<dbReference type="InterPro" id="IPR000914">
    <property type="entry name" value="SBP_5_dom"/>
</dbReference>
<name>A0A0N1N4P6_9HYPH</name>
<dbReference type="InterPro" id="IPR039424">
    <property type="entry name" value="SBP_5"/>
</dbReference>
<keyword evidence="7" id="KW-1185">Reference proteome</keyword>
<protein>
    <submittedName>
        <fullName evidence="6">ABC transporter substrate-binding protein</fullName>
    </submittedName>
</protein>
<dbReference type="GO" id="GO:1904680">
    <property type="term" value="F:peptide transmembrane transporter activity"/>
    <property type="evidence" value="ECO:0007669"/>
    <property type="project" value="TreeGrafter"/>
</dbReference>
<reference evidence="6 7" key="1">
    <citation type="submission" date="2015-07" db="EMBL/GenBank/DDBJ databases">
        <title>Whole genome sequencing of Bosea vaviloviae isolated from cave pool.</title>
        <authorList>
            <person name="Tan N.E.H."/>
            <person name="Lee Y.P."/>
            <person name="Gan H.M."/>
            <person name="Barton H."/>
            <person name="Savka M.A."/>
        </authorList>
    </citation>
    <scope>NUCLEOTIDE SEQUENCE [LARGE SCALE GENOMIC DNA]</scope>
    <source>
        <strain evidence="6 7">SD260</strain>
    </source>
</reference>
<evidence type="ECO:0000256" key="1">
    <source>
        <dbReference type="ARBA" id="ARBA00004418"/>
    </source>
</evidence>
<dbReference type="PATRIC" id="fig|1526658.3.peg.5676"/>
<dbReference type="PANTHER" id="PTHR30290:SF38">
    <property type="entry name" value="D,D-DIPEPTIDE-BINDING PERIPLASMIC PROTEIN DDPA-RELATED"/>
    <property type="match status" value="1"/>
</dbReference>
<dbReference type="Gene3D" id="3.10.105.10">
    <property type="entry name" value="Dipeptide-binding Protein, Domain 3"/>
    <property type="match status" value="1"/>
</dbReference>
<keyword evidence="3 4" id="KW-0732">Signal</keyword>
<comment type="subcellular location">
    <subcellularLocation>
        <location evidence="1">Periplasm</location>
    </subcellularLocation>
</comment>
<evidence type="ECO:0000256" key="3">
    <source>
        <dbReference type="ARBA" id="ARBA00022729"/>
    </source>
</evidence>
<dbReference type="GO" id="GO:0015833">
    <property type="term" value="P:peptide transport"/>
    <property type="evidence" value="ECO:0007669"/>
    <property type="project" value="TreeGrafter"/>
</dbReference>
<dbReference type="AlphaFoldDB" id="A0A0N1N4P6"/>
<organism evidence="6 7">
    <name type="scientific">Bosea vaviloviae</name>
    <dbReference type="NCBI Taxonomy" id="1526658"/>
    <lineage>
        <taxon>Bacteria</taxon>
        <taxon>Pseudomonadati</taxon>
        <taxon>Pseudomonadota</taxon>
        <taxon>Alphaproteobacteria</taxon>
        <taxon>Hyphomicrobiales</taxon>
        <taxon>Boseaceae</taxon>
        <taxon>Bosea</taxon>
    </lineage>
</organism>
<comment type="caution">
    <text evidence="6">The sequence shown here is derived from an EMBL/GenBank/DDBJ whole genome shotgun (WGS) entry which is preliminary data.</text>
</comment>
<evidence type="ECO:0000313" key="7">
    <source>
        <dbReference type="Proteomes" id="UP000037822"/>
    </source>
</evidence>
<sequence length="526" mass="57935">MKRRTFLGVAAGAAVSTLAKPSIAQPAKVLKFVPEADVAIVDPVWTTATVTRNHGYLVFDTLYGQTADYNFEPQMVAGHTVEDDGKLWKLTLREGLRFHDGEPVRAQDVVPSIKRFSARDAFGRALMDATDELSAESDRVVKFRLKRPFSLLPAALGKTGTSMPCIMPERFAVTDANKQVTEMIGSGPFRFKTDERVPGALTVYEKFAGYVPRSDGSATFTAGPKHVHFDRVEWRIMPDPSTAANALSNGEVDWWQNPTPDLLGVLRSKAGLKVEGLDPAGGIGCLRFNCLHPPFDNPAIRRALLGAIDQTEYMTAVAGDERSMWKDHVGVFSPDTPLATTAGTDVLVGKRDFEKVKRELIAAGYKGERVVLLDPTDYPSTHALAMVAADALQKCGMNVDLVSTDWGTVVQRRASRQPNDKGGWNIFFTYLNGTNNFDPASQLGIRGNGDQAWFGWPTSPRLEELRLDWFAAKDIATQKAICAEIQKQFFVEVPYIPLGAYYEKTAYRGLTGLRNGFAQFYDVKPA</sequence>
<evidence type="ECO:0000313" key="6">
    <source>
        <dbReference type="EMBL" id="KPH81999.1"/>
    </source>
</evidence>
<dbReference type="InterPro" id="IPR030678">
    <property type="entry name" value="Peptide/Ni-bd"/>
</dbReference>
<dbReference type="Proteomes" id="UP000037822">
    <property type="component" value="Unassembled WGS sequence"/>
</dbReference>
<gene>
    <name evidence="6" type="ORF">AE618_06405</name>
</gene>
<dbReference type="EMBL" id="LGSZ01000025">
    <property type="protein sequence ID" value="KPH81999.1"/>
    <property type="molecule type" value="Genomic_DNA"/>
</dbReference>
<dbReference type="CDD" id="cd08502">
    <property type="entry name" value="PBP2_NikA_DppA_OppA_like_16"/>
    <property type="match status" value="1"/>
</dbReference>
<dbReference type="PIRSF" id="PIRSF002741">
    <property type="entry name" value="MppA"/>
    <property type="match status" value="1"/>
</dbReference>